<evidence type="ECO:0000259" key="11">
    <source>
        <dbReference type="PROSITE" id="PS51643"/>
    </source>
</evidence>
<dbReference type="InterPro" id="IPR006935">
    <property type="entry name" value="Helicase/UvrB_N"/>
</dbReference>
<evidence type="ECO:0000256" key="2">
    <source>
        <dbReference type="ARBA" id="ARBA00009046"/>
    </source>
</evidence>
<dbReference type="SUPFAM" id="SSF52540">
    <property type="entry name" value="P-loop containing nucleoside triphosphate hydrolases"/>
    <property type="match status" value="1"/>
</dbReference>
<evidence type="ECO:0000256" key="6">
    <source>
        <dbReference type="ARBA" id="ARBA00022801"/>
    </source>
</evidence>
<gene>
    <name evidence="12" type="ORF">HELGO_WM38560</name>
</gene>
<dbReference type="NCBIfam" id="TIGR01596">
    <property type="entry name" value="cas3_HD"/>
    <property type="match status" value="1"/>
</dbReference>
<dbReference type="InterPro" id="IPR054712">
    <property type="entry name" value="Cas3-like_dom"/>
</dbReference>
<evidence type="ECO:0000259" key="10">
    <source>
        <dbReference type="PROSITE" id="PS51192"/>
    </source>
</evidence>
<evidence type="ECO:0000256" key="7">
    <source>
        <dbReference type="ARBA" id="ARBA00022806"/>
    </source>
</evidence>
<dbReference type="SMART" id="SM00487">
    <property type="entry name" value="DEXDc"/>
    <property type="match status" value="1"/>
</dbReference>
<comment type="similarity">
    <text evidence="1">In the N-terminal section; belongs to the CRISPR-associated nuclease Cas3-HD family.</text>
</comment>
<evidence type="ECO:0000256" key="5">
    <source>
        <dbReference type="ARBA" id="ARBA00022741"/>
    </source>
</evidence>
<name>A0A6S6SVR6_9BACT</name>
<dbReference type="GO" id="GO:0003677">
    <property type="term" value="F:DNA binding"/>
    <property type="evidence" value="ECO:0007669"/>
    <property type="project" value="InterPro"/>
</dbReference>
<dbReference type="GO" id="GO:0016787">
    <property type="term" value="F:hydrolase activity"/>
    <property type="evidence" value="ECO:0007669"/>
    <property type="project" value="UniProtKB-KW"/>
</dbReference>
<accession>A0A6S6SVR6</accession>
<dbReference type="InterPro" id="IPR038257">
    <property type="entry name" value="CRISPR-assoc_Cas3_HD_sf"/>
</dbReference>
<dbReference type="InterPro" id="IPR006483">
    <property type="entry name" value="CRISPR-assoc_Cas3_HD"/>
</dbReference>
<dbReference type="GO" id="GO:0051607">
    <property type="term" value="P:defense response to virus"/>
    <property type="evidence" value="ECO:0007669"/>
    <property type="project" value="UniProtKB-KW"/>
</dbReference>
<dbReference type="CDD" id="cd17930">
    <property type="entry name" value="DEXHc_cas3"/>
    <property type="match status" value="1"/>
</dbReference>
<dbReference type="InterPro" id="IPR006474">
    <property type="entry name" value="Helicase_Cas3_CRISPR-ass_core"/>
</dbReference>
<comment type="similarity">
    <text evidence="2">In the central section; belongs to the CRISPR-associated helicase Cas3 family.</text>
</comment>
<keyword evidence="6" id="KW-0378">Hydrolase</keyword>
<organism evidence="12">
    <name type="scientific">uncultured Sulfurovum sp</name>
    <dbReference type="NCBI Taxonomy" id="269237"/>
    <lineage>
        <taxon>Bacteria</taxon>
        <taxon>Pseudomonadati</taxon>
        <taxon>Campylobacterota</taxon>
        <taxon>Epsilonproteobacteria</taxon>
        <taxon>Campylobacterales</taxon>
        <taxon>Sulfurovaceae</taxon>
        <taxon>Sulfurovum</taxon>
        <taxon>environmental samples</taxon>
    </lineage>
</organism>
<evidence type="ECO:0000256" key="1">
    <source>
        <dbReference type="ARBA" id="ARBA00006847"/>
    </source>
</evidence>
<dbReference type="NCBIfam" id="TIGR01587">
    <property type="entry name" value="cas3_core"/>
    <property type="match status" value="1"/>
</dbReference>
<feature type="domain" description="Helicase ATP-binding" evidence="10">
    <location>
        <begin position="218"/>
        <end position="405"/>
    </location>
</feature>
<dbReference type="EMBL" id="CACVAU010000037">
    <property type="protein sequence ID" value="CAA6811161.1"/>
    <property type="molecule type" value="Genomic_DNA"/>
</dbReference>
<keyword evidence="4" id="KW-0479">Metal-binding</keyword>
<dbReference type="PROSITE" id="PS51192">
    <property type="entry name" value="HELICASE_ATP_BIND_1"/>
    <property type="match status" value="1"/>
</dbReference>
<dbReference type="Pfam" id="PF04851">
    <property type="entry name" value="ResIII"/>
    <property type="match status" value="1"/>
</dbReference>
<keyword evidence="9" id="KW-0051">Antiviral defense</keyword>
<dbReference type="PROSITE" id="PS51643">
    <property type="entry name" value="HD_CAS3"/>
    <property type="match status" value="1"/>
</dbReference>
<dbReference type="Gene3D" id="3.40.50.300">
    <property type="entry name" value="P-loop containing nucleotide triphosphate hydrolases"/>
    <property type="match status" value="2"/>
</dbReference>
<dbReference type="GO" id="GO:0005524">
    <property type="term" value="F:ATP binding"/>
    <property type="evidence" value="ECO:0007669"/>
    <property type="project" value="UniProtKB-KW"/>
</dbReference>
<evidence type="ECO:0000256" key="9">
    <source>
        <dbReference type="ARBA" id="ARBA00023118"/>
    </source>
</evidence>
<dbReference type="GO" id="GO:0004518">
    <property type="term" value="F:nuclease activity"/>
    <property type="evidence" value="ECO:0007669"/>
    <property type="project" value="UniProtKB-KW"/>
</dbReference>
<protein>
    <submittedName>
        <fullName evidence="12">CRISPR-associated helicase Cas3</fullName>
    </submittedName>
</protein>
<reference evidence="12" key="1">
    <citation type="submission" date="2020-01" db="EMBL/GenBank/DDBJ databases">
        <authorList>
            <person name="Meier V. D."/>
            <person name="Meier V D."/>
        </authorList>
    </citation>
    <scope>NUCLEOTIDE SEQUENCE</scope>
    <source>
        <strain evidence="12">HLG_WM_MAG_05</strain>
    </source>
</reference>
<keyword evidence="8" id="KW-0067">ATP-binding</keyword>
<dbReference type="PANTHER" id="PTHR24031">
    <property type="entry name" value="RNA HELICASE"/>
    <property type="match status" value="1"/>
</dbReference>
<dbReference type="Pfam" id="PF22590">
    <property type="entry name" value="Cas3-like_C_2"/>
    <property type="match status" value="1"/>
</dbReference>
<feature type="domain" description="HD Cas3-type" evidence="11">
    <location>
        <begin position="4"/>
        <end position="174"/>
    </location>
</feature>
<dbReference type="AlphaFoldDB" id="A0A6S6SVR6"/>
<keyword evidence="7" id="KW-0347">Helicase</keyword>
<evidence type="ECO:0000256" key="4">
    <source>
        <dbReference type="ARBA" id="ARBA00022723"/>
    </source>
</evidence>
<dbReference type="SMART" id="SM00490">
    <property type="entry name" value="HELICc"/>
    <property type="match status" value="1"/>
</dbReference>
<proteinExistence type="inferred from homology"/>
<dbReference type="InterPro" id="IPR027417">
    <property type="entry name" value="P-loop_NTPase"/>
</dbReference>
<dbReference type="InterPro" id="IPR014001">
    <property type="entry name" value="Helicase_ATP-bd"/>
</dbReference>
<dbReference type="GO" id="GO:0046872">
    <property type="term" value="F:metal ion binding"/>
    <property type="evidence" value="ECO:0007669"/>
    <property type="project" value="UniProtKB-KW"/>
</dbReference>
<sequence>MNYLSHPTQQLTKHIKNIQKYDHVDELFTQCVLFHDLGKVLDSFQSYIQKITKSSEPHAPVSGVIYLLNYIGNDFVIRKDRLFIFNSIISHHGKLKSFDSEYNSILEFFLKEIPLSQIDEIYLKEDVKNYFQLKDIDVTIFPMLNIINRDLKFTIEDYITQKLLFSKLIFADKYEAIYKSEHKKVFNTNSVVHLHQELDKIIKKRDPKRDKVKNDILNAYDKSYTISTLTAPTGIGKTLTSLELALKIKEDKKLSKIIYILPFTSIIDQTYETFDKIFPNEITKHHYAVTFDENSDNQDEKNTYDRWKFILNSWNEPFILSTLYQLFFAIFSNKNSDNIKFQALQNSVIILDEVQAIPFELWKAFKEILPILSEQLNSTFILMSATMPILTQKNVALELANKTEIFEAKNRYVLKYLEGNTLENLASVIIELYQEGKSVLCVVNSIKTSKLLYKIVKKSVENSYCLNSYMFFDDRKEVIRSIKDNEKGSNVTNKILISTQVIEAGVDLDFDVGLREFAPISSIIQTAGRVNREGKKGISEIYIFDTITKVYNEMMISESKKSFFDVLKRDDIYEKNILPFVECYFQALDENKGDSGILSDIERFDFDAISKKNRDAFGLEEDYIKSVALGVDLKAYQYRYFENIKGLKPYEIKRKKEKLMREFQSKILNIKEKDLNALEFEIPFSDIFGIYYIVDIKDIYSKESGFQLKEEKTVNDAFEFP</sequence>
<dbReference type="GO" id="GO:0004386">
    <property type="term" value="F:helicase activity"/>
    <property type="evidence" value="ECO:0007669"/>
    <property type="project" value="UniProtKB-KW"/>
</dbReference>
<dbReference type="CDD" id="cd09641">
    <property type="entry name" value="Cas3''_I"/>
    <property type="match status" value="1"/>
</dbReference>
<evidence type="ECO:0000256" key="3">
    <source>
        <dbReference type="ARBA" id="ARBA00022722"/>
    </source>
</evidence>
<evidence type="ECO:0000313" key="12">
    <source>
        <dbReference type="EMBL" id="CAA6811161.1"/>
    </source>
</evidence>
<keyword evidence="5" id="KW-0547">Nucleotide-binding</keyword>
<dbReference type="Gene3D" id="1.10.3210.30">
    <property type="match status" value="1"/>
</dbReference>
<keyword evidence="3" id="KW-0540">Nuclease</keyword>
<dbReference type="InterPro" id="IPR001650">
    <property type="entry name" value="Helicase_C-like"/>
</dbReference>
<evidence type="ECO:0000256" key="8">
    <source>
        <dbReference type="ARBA" id="ARBA00022840"/>
    </source>
</evidence>